<organism evidence="5 6">
    <name type="scientific">Coniochaeta pulveracea</name>
    <dbReference type="NCBI Taxonomy" id="177199"/>
    <lineage>
        <taxon>Eukaryota</taxon>
        <taxon>Fungi</taxon>
        <taxon>Dikarya</taxon>
        <taxon>Ascomycota</taxon>
        <taxon>Pezizomycotina</taxon>
        <taxon>Sordariomycetes</taxon>
        <taxon>Sordariomycetidae</taxon>
        <taxon>Coniochaetales</taxon>
        <taxon>Coniochaetaceae</taxon>
        <taxon>Coniochaeta</taxon>
    </lineage>
</organism>
<dbReference type="PROSITE" id="PS50088">
    <property type="entry name" value="ANK_REPEAT"/>
    <property type="match status" value="4"/>
</dbReference>
<dbReference type="EMBL" id="QVQW01000012">
    <property type="protein sequence ID" value="RKU46729.1"/>
    <property type="molecule type" value="Genomic_DNA"/>
</dbReference>
<dbReference type="PRINTS" id="PR01415">
    <property type="entry name" value="ANKYRIN"/>
</dbReference>
<name>A0A420YFQ1_9PEZI</name>
<dbReference type="InterPro" id="IPR036770">
    <property type="entry name" value="Ankyrin_rpt-contain_sf"/>
</dbReference>
<evidence type="ECO:0000313" key="6">
    <source>
        <dbReference type="Proteomes" id="UP000275385"/>
    </source>
</evidence>
<dbReference type="PANTHER" id="PTHR24126">
    <property type="entry name" value="ANKYRIN REPEAT, PH AND SEC7 DOMAIN CONTAINING PROTEIN SECG-RELATED"/>
    <property type="match status" value="1"/>
</dbReference>
<evidence type="ECO:0000313" key="5">
    <source>
        <dbReference type="EMBL" id="RKU46729.1"/>
    </source>
</evidence>
<feature type="repeat" description="ANK" evidence="3">
    <location>
        <begin position="208"/>
        <end position="240"/>
    </location>
</feature>
<evidence type="ECO:0000256" key="4">
    <source>
        <dbReference type="SAM" id="MobiDB-lite"/>
    </source>
</evidence>
<evidence type="ECO:0000256" key="3">
    <source>
        <dbReference type="PROSITE-ProRule" id="PRU00023"/>
    </source>
</evidence>
<accession>A0A420YFQ1</accession>
<evidence type="ECO:0000256" key="1">
    <source>
        <dbReference type="ARBA" id="ARBA00022737"/>
    </source>
</evidence>
<feature type="repeat" description="ANK" evidence="3">
    <location>
        <begin position="479"/>
        <end position="511"/>
    </location>
</feature>
<keyword evidence="2 3" id="KW-0040">ANK repeat</keyword>
<gene>
    <name evidence="5" type="ORF">DL546_002161</name>
</gene>
<dbReference type="PROSITE" id="PS50297">
    <property type="entry name" value="ANK_REP_REGION"/>
    <property type="match status" value="4"/>
</dbReference>
<dbReference type="SMART" id="SM00248">
    <property type="entry name" value="ANK"/>
    <property type="match status" value="10"/>
</dbReference>
<evidence type="ECO:0000256" key="2">
    <source>
        <dbReference type="ARBA" id="ARBA00023043"/>
    </source>
</evidence>
<dbReference type="Proteomes" id="UP000275385">
    <property type="component" value="Unassembled WGS sequence"/>
</dbReference>
<proteinExistence type="predicted"/>
<feature type="compositionally biased region" description="Acidic residues" evidence="4">
    <location>
        <begin position="175"/>
        <end position="184"/>
    </location>
</feature>
<protein>
    <recommendedName>
        <fullName evidence="7">F-box domain-containing protein</fullName>
    </recommendedName>
</protein>
<dbReference type="PANTHER" id="PTHR24126:SF14">
    <property type="entry name" value="ANK_REP_REGION DOMAIN-CONTAINING PROTEIN"/>
    <property type="match status" value="1"/>
</dbReference>
<sequence length="972" mass="108641">MPSINSLPNELLSFVIDNLDSLGDVASFARSNRRLYYAANPVLYKTAIARGNIWPLAFGARYGVAGTVKHMIAAGADPDFRFDDSTLIPDWEKMMRPRRNAPRSSRTLPVPPMHHLILEDDDFEEDELDYYDFTAAFHGQESLNSTHMDPWGFGYYDDYPPSEFSDEEIDDFGEENESVFDSDADSSTLGNSPRPAAEERAKLSSGFRHFTALHLAARGGYDDVIEVLLEQGASINVSSRQLCRCQRAVGLLNALESPEHEVHRPTWTPLHMAICSSHVETAKLLLSRGASCKMEWRDEQDGVASPSQQPYDSTALHHAAGFGHVELVKHLLENGYQTDLEIRDRRSLTPFYYAYASDQWDSTVPLLKEMGADINVEIKFYQPYCSITPLGEAVRLGNFQIAQKLIDLGVDSSRGFVATGSGHRKGLSPLHLGCMRSARPPTHAAFRDEILAEDKAGERMSIMKTFIAKGADVHSTDCNGDTPLISAATNRVLPAVRALIQAGADANARNALGRTVAMQAVLGPNPPLVEDVGPRRRETERVLSDILGELFSAGARLDDVDPQGNNIFHILLGVEQRRVEAPEELRVLLNRAGASTLLALKNNEGHTPFLVAFYHTDWTSCDILLRQQPVRERFSAPEIRKMFNFAMETDKYDMEGLYLVLDLDTDRIILEDAALFRDFTKKCKWDGLRVDWDPNLAALEAIVSRGLPPLPTDFCTRLLRHSLLLGWTELAYKLIDRGADVNAVEEDHDGSPLNLVIEQMVKQKGGDPRCFESMIKMLLDRGADMHHSPCGQPESRPLNRAIATNNERWVLMMLGKQRLDSDPRAKGGCYLHRALRFEDIVSSDQIFDKLLSLGADVAEVDPDGNYPLSVLLQTLIDRPYHVSHFQRYIYILLRRGAKAGVDVNKPNKEGLSIVSLLQTLFEVKQAKNYIGARLTVVDADDGRKEIKFLEDRSATKGWKLLKDLQYPEPGSV</sequence>
<dbReference type="AlphaFoldDB" id="A0A420YFQ1"/>
<evidence type="ECO:0008006" key="7">
    <source>
        <dbReference type="Google" id="ProtNLM"/>
    </source>
</evidence>
<dbReference type="STRING" id="177199.A0A420YFQ1"/>
<keyword evidence="1" id="KW-0677">Repeat</keyword>
<feature type="region of interest" description="Disordered" evidence="4">
    <location>
        <begin position="175"/>
        <end position="200"/>
    </location>
</feature>
<dbReference type="SUPFAM" id="SSF48403">
    <property type="entry name" value="Ankyrin repeat"/>
    <property type="match status" value="3"/>
</dbReference>
<feature type="repeat" description="ANK" evidence="3">
    <location>
        <begin position="311"/>
        <end position="343"/>
    </location>
</feature>
<dbReference type="Pfam" id="PF12796">
    <property type="entry name" value="Ank_2"/>
    <property type="match status" value="3"/>
</dbReference>
<dbReference type="Gene3D" id="1.25.40.20">
    <property type="entry name" value="Ankyrin repeat-containing domain"/>
    <property type="match status" value="5"/>
</dbReference>
<dbReference type="OrthoDB" id="341259at2759"/>
<reference evidence="5 6" key="1">
    <citation type="submission" date="2018-08" db="EMBL/GenBank/DDBJ databases">
        <title>Draft genome of the lignicolous fungus Coniochaeta pulveracea.</title>
        <authorList>
            <person name="Borstlap C.J."/>
            <person name="De Witt R.N."/>
            <person name="Botha A."/>
            <person name="Volschenk H."/>
        </authorList>
    </citation>
    <scope>NUCLEOTIDE SEQUENCE [LARGE SCALE GENOMIC DNA]</scope>
    <source>
        <strain evidence="5 6">CAB683</strain>
    </source>
</reference>
<comment type="caution">
    <text evidence="5">The sequence shown here is derived from an EMBL/GenBank/DDBJ whole genome shotgun (WGS) entry which is preliminary data.</text>
</comment>
<feature type="repeat" description="ANK" evidence="3">
    <location>
        <begin position="265"/>
        <end position="291"/>
    </location>
</feature>
<keyword evidence="6" id="KW-1185">Reference proteome</keyword>
<dbReference type="InterPro" id="IPR002110">
    <property type="entry name" value="Ankyrin_rpt"/>
</dbReference>